<dbReference type="InterPro" id="IPR027065">
    <property type="entry name" value="Lon_Prtase"/>
</dbReference>
<dbReference type="RefSeq" id="WP_134519235.1">
    <property type="nucleotide sequence ID" value="NZ_SOHE01000041.1"/>
</dbReference>
<dbReference type="Pfam" id="PF17820">
    <property type="entry name" value="PDZ_6"/>
    <property type="match status" value="1"/>
</dbReference>
<evidence type="ECO:0000313" key="5">
    <source>
        <dbReference type="EMBL" id="TFD50560.1"/>
    </source>
</evidence>
<evidence type="ECO:0000313" key="6">
    <source>
        <dbReference type="Proteomes" id="UP000297447"/>
    </source>
</evidence>
<dbReference type="PROSITE" id="PS50106">
    <property type="entry name" value="PDZ"/>
    <property type="match status" value="1"/>
</dbReference>
<keyword evidence="1" id="KW-0720">Serine protease</keyword>
<feature type="active site" evidence="1">
    <location>
        <position position="311"/>
    </location>
</feature>
<dbReference type="PANTHER" id="PTHR10046">
    <property type="entry name" value="ATP DEPENDENT LON PROTEASE FAMILY MEMBER"/>
    <property type="match status" value="1"/>
</dbReference>
<comment type="catalytic activity">
    <reaction evidence="1">
        <text>Hydrolysis of proteins in presence of ATP.</text>
        <dbReference type="EC" id="3.4.21.53"/>
    </reaction>
</comment>
<dbReference type="EC" id="3.4.21.53" evidence="1"/>
<keyword evidence="1" id="KW-0378">Hydrolase</keyword>
<sequence length="374" mass="38517">MALFSDYPTASPRRPRRSGTTGWVILGVALVAGVILGLTPSPYVIERPGPVYNTLGTVPSADSDDGDPDGETELITIPGETVYATEGSLDLLTVSVVGNRENRPSWLAVARAWLDPSEAVLPLDDVYPADVTTEQREEQNATAMVNSQTDSVAAALTHLGYDYPTTVSVVGLADGSPADGIIEAGDQVVSVNGVSVRDITELRLALQDNGTADAATVAIVRDGEAENVQVTPIEVDGAVIVGISVTTEYDFPFDVKIQLDRVGGPSAGMMFALGIIDKLTPGALQGGENVAGTGTINQAGEVGPIGGIQQKLYGADEAGAEWFLAPADNCDEVTGHIPDGLTVFAVDTLDEAVTALEALAAGGDTSALPSCPAA</sequence>
<dbReference type="GO" id="GO:0005524">
    <property type="term" value="F:ATP binding"/>
    <property type="evidence" value="ECO:0007669"/>
    <property type="project" value="InterPro"/>
</dbReference>
<gene>
    <name evidence="5" type="ORF">E3T55_09130</name>
</gene>
<dbReference type="OrthoDB" id="2356897at2"/>
<keyword evidence="2" id="KW-1133">Transmembrane helix</keyword>
<dbReference type="InterPro" id="IPR020568">
    <property type="entry name" value="Ribosomal_Su5_D2-typ_SF"/>
</dbReference>
<feature type="active site" evidence="1">
    <location>
        <position position="266"/>
    </location>
</feature>
<comment type="similarity">
    <text evidence="1">Belongs to the peptidase S16 family.</text>
</comment>
<feature type="domain" description="PDZ" evidence="3">
    <location>
        <begin position="144"/>
        <end position="223"/>
    </location>
</feature>
<dbReference type="Gene3D" id="2.30.42.10">
    <property type="match status" value="1"/>
</dbReference>
<dbReference type="InterPro" id="IPR036034">
    <property type="entry name" value="PDZ_sf"/>
</dbReference>
<dbReference type="SUPFAM" id="SSF50156">
    <property type="entry name" value="PDZ domain-like"/>
    <property type="match status" value="1"/>
</dbReference>
<protein>
    <recommendedName>
        <fullName evidence="1">endopeptidase La</fullName>
        <ecNumber evidence="1">3.4.21.53</ecNumber>
    </recommendedName>
</protein>
<dbReference type="Gene3D" id="3.30.230.10">
    <property type="match status" value="1"/>
</dbReference>
<dbReference type="SUPFAM" id="SSF54211">
    <property type="entry name" value="Ribosomal protein S5 domain 2-like"/>
    <property type="match status" value="1"/>
</dbReference>
<dbReference type="SMART" id="SM00228">
    <property type="entry name" value="PDZ"/>
    <property type="match status" value="1"/>
</dbReference>
<dbReference type="PROSITE" id="PS51786">
    <property type="entry name" value="LON_PROTEOLYTIC"/>
    <property type="match status" value="1"/>
</dbReference>
<accession>A0A4R9A1V0</accession>
<feature type="transmembrane region" description="Helical" evidence="2">
    <location>
        <begin position="21"/>
        <end position="38"/>
    </location>
</feature>
<dbReference type="Proteomes" id="UP000297447">
    <property type="component" value="Unassembled WGS sequence"/>
</dbReference>
<proteinExistence type="inferred from homology"/>
<keyword evidence="2" id="KW-0472">Membrane</keyword>
<organism evidence="5 6">
    <name type="scientific">Cryobacterium frigoriphilum</name>
    <dbReference type="NCBI Taxonomy" id="1259150"/>
    <lineage>
        <taxon>Bacteria</taxon>
        <taxon>Bacillati</taxon>
        <taxon>Actinomycetota</taxon>
        <taxon>Actinomycetes</taxon>
        <taxon>Micrococcales</taxon>
        <taxon>Microbacteriaceae</taxon>
        <taxon>Cryobacterium</taxon>
    </lineage>
</organism>
<name>A0A4R9A1V0_9MICO</name>
<dbReference type="AlphaFoldDB" id="A0A4R9A1V0"/>
<keyword evidence="2" id="KW-0812">Transmembrane</keyword>
<dbReference type="InterPro" id="IPR041489">
    <property type="entry name" value="PDZ_6"/>
</dbReference>
<dbReference type="GO" id="GO:0004252">
    <property type="term" value="F:serine-type endopeptidase activity"/>
    <property type="evidence" value="ECO:0007669"/>
    <property type="project" value="UniProtKB-UniRule"/>
</dbReference>
<feature type="domain" description="Lon proteolytic" evidence="4">
    <location>
        <begin position="262"/>
        <end position="359"/>
    </location>
</feature>
<dbReference type="GO" id="GO:0004176">
    <property type="term" value="F:ATP-dependent peptidase activity"/>
    <property type="evidence" value="ECO:0007669"/>
    <property type="project" value="UniProtKB-UniRule"/>
</dbReference>
<keyword evidence="1" id="KW-0645">Protease</keyword>
<reference evidence="5 6" key="1">
    <citation type="submission" date="2019-03" db="EMBL/GenBank/DDBJ databases">
        <title>Genomics of glacier-inhabiting Cryobacterium strains.</title>
        <authorList>
            <person name="Liu Q."/>
            <person name="Xin Y.-H."/>
        </authorList>
    </citation>
    <scope>NUCLEOTIDE SEQUENCE [LARGE SCALE GENOMIC DNA]</scope>
    <source>
        <strain evidence="5 6">Hh14</strain>
    </source>
</reference>
<dbReference type="InterPro" id="IPR001478">
    <property type="entry name" value="PDZ"/>
</dbReference>
<dbReference type="GO" id="GO:0030163">
    <property type="term" value="P:protein catabolic process"/>
    <property type="evidence" value="ECO:0007669"/>
    <property type="project" value="InterPro"/>
</dbReference>
<dbReference type="EMBL" id="SOHE01000041">
    <property type="protein sequence ID" value="TFD50560.1"/>
    <property type="molecule type" value="Genomic_DNA"/>
</dbReference>
<keyword evidence="6" id="KW-1185">Reference proteome</keyword>
<evidence type="ECO:0000256" key="1">
    <source>
        <dbReference type="PROSITE-ProRule" id="PRU01122"/>
    </source>
</evidence>
<dbReference type="InterPro" id="IPR008269">
    <property type="entry name" value="Lon_proteolytic"/>
</dbReference>
<dbReference type="GO" id="GO:0006508">
    <property type="term" value="P:proteolysis"/>
    <property type="evidence" value="ECO:0007669"/>
    <property type="project" value="UniProtKB-KW"/>
</dbReference>
<evidence type="ECO:0000256" key="2">
    <source>
        <dbReference type="SAM" id="Phobius"/>
    </source>
</evidence>
<dbReference type="InterPro" id="IPR014721">
    <property type="entry name" value="Ribsml_uS5_D2-typ_fold_subgr"/>
</dbReference>
<evidence type="ECO:0000259" key="4">
    <source>
        <dbReference type="PROSITE" id="PS51786"/>
    </source>
</evidence>
<comment type="caution">
    <text evidence="5">The sequence shown here is derived from an EMBL/GenBank/DDBJ whole genome shotgun (WGS) entry which is preliminary data.</text>
</comment>
<dbReference type="Pfam" id="PF05362">
    <property type="entry name" value="Lon_C"/>
    <property type="match status" value="1"/>
</dbReference>
<evidence type="ECO:0000259" key="3">
    <source>
        <dbReference type="PROSITE" id="PS50106"/>
    </source>
</evidence>